<proteinExistence type="inferred from homology"/>
<keyword evidence="4 7" id="KW-0812">Transmembrane</keyword>
<feature type="transmembrane region" description="Helical" evidence="7">
    <location>
        <begin position="180"/>
        <end position="202"/>
    </location>
</feature>
<keyword evidence="6 7" id="KW-0472">Membrane</keyword>
<evidence type="ECO:0000256" key="5">
    <source>
        <dbReference type="ARBA" id="ARBA00022989"/>
    </source>
</evidence>
<organism evidence="9 10">
    <name type="scientific">Paenibacillus psychroresistens</name>
    <dbReference type="NCBI Taxonomy" id="1778678"/>
    <lineage>
        <taxon>Bacteria</taxon>
        <taxon>Bacillati</taxon>
        <taxon>Bacillota</taxon>
        <taxon>Bacilli</taxon>
        <taxon>Bacillales</taxon>
        <taxon>Paenibacillaceae</taxon>
        <taxon>Paenibacillus</taxon>
    </lineage>
</organism>
<dbReference type="PROSITE" id="PS50928">
    <property type="entry name" value="ABC_TM1"/>
    <property type="match status" value="1"/>
</dbReference>
<evidence type="ECO:0000256" key="3">
    <source>
        <dbReference type="ARBA" id="ARBA00022475"/>
    </source>
</evidence>
<evidence type="ECO:0000313" key="9">
    <source>
        <dbReference type="EMBL" id="QGQ99042.1"/>
    </source>
</evidence>
<feature type="transmembrane region" description="Helical" evidence="7">
    <location>
        <begin position="136"/>
        <end position="159"/>
    </location>
</feature>
<evidence type="ECO:0000256" key="1">
    <source>
        <dbReference type="ARBA" id="ARBA00004651"/>
    </source>
</evidence>
<dbReference type="GO" id="GO:0005886">
    <property type="term" value="C:plasma membrane"/>
    <property type="evidence" value="ECO:0007669"/>
    <property type="project" value="UniProtKB-SubCell"/>
</dbReference>
<dbReference type="OrthoDB" id="151346at2"/>
<dbReference type="InterPro" id="IPR035906">
    <property type="entry name" value="MetI-like_sf"/>
</dbReference>
<comment type="subcellular location">
    <subcellularLocation>
        <location evidence="1 7">Cell membrane</location>
        <topology evidence="1 7">Multi-pass membrane protein</topology>
    </subcellularLocation>
</comment>
<evidence type="ECO:0000259" key="8">
    <source>
        <dbReference type="PROSITE" id="PS50928"/>
    </source>
</evidence>
<dbReference type="PANTHER" id="PTHR43744">
    <property type="entry name" value="ABC TRANSPORTER PERMEASE PROTEIN MG189-RELATED-RELATED"/>
    <property type="match status" value="1"/>
</dbReference>
<dbReference type="Proteomes" id="UP000426246">
    <property type="component" value="Chromosome"/>
</dbReference>
<keyword evidence="2 7" id="KW-0813">Transport</keyword>
<dbReference type="RefSeq" id="WP_155704149.1">
    <property type="nucleotide sequence ID" value="NZ_CP034235.1"/>
</dbReference>
<dbReference type="Pfam" id="PF00528">
    <property type="entry name" value="BPD_transp_1"/>
    <property type="match status" value="1"/>
</dbReference>
<dbReference type="PANTHER" id="PTHR43744:SF12">
    <property type="entry name" value="ABC TRANSPORTER PERMEASE PROTEIN MG189-RELATED"/>
    <property type="match status" value="1"/>
</dbReference>
<reference evidence="10" key="1">
    <citation type="submission" date="2018-11" db="EMBL/GenBank/DDBJ databases">
        <title>Complete genome sequence of Paenibacillus sp. ML311-T8.</title>
        <authorList>
            <person name="Nam Y.-D."/>
            <person name="Kang J."/>
            <person name="Chung W.-H."/>
            <person name="Park Y.S."/>
        </authorList>
    </citation>
    <scope>NUCLEOTIDE SEQUENCE [LARGE SCALE GENOMIC DNA]</scope>
    <source>
        <strain evidence="10">ML311-T8</strain>
    </source>
</reference>
<feature type="transmembrane region" description="Helical" evidence="7">
    <location>
        <begin position="243"/>
        <end position="265"/>
    </location>
</feature>
<keyword evidence="3" id="KW-1003">Cell membrane</keyword>
<sequence length="275" mass="30468">MHKSSKSARAAVWIALIVLTALTYVPIIVMLSMSVRNNGQIFSDFWGLPSPWVWENYNVAFKGIGRNLANSVFVGGTATVGVVFLSALSGYVFARLRFPGKEFFYYLILSLLMIPGVLTLIPLYVQMSNYHLLDTWWALFLPWVAGGQVFGIILCRTFLEALPNELFECSRIDGASEFTNFLRIAVPLSYPILITLAVLNLVGNYNDFIWPLLAINGEANQMVTVQLQKVGMTTSGLQYGPRMAAYVLSCLPLLVIFSFGMKYYISGITSGAVKG</sequence>
<feature type="domain" description="ABC transmembrane type-1" evidence="8">
    <location>
        <begin position="68"/>
        <end position="260"/>
    </location>
</feature>
<accession>A0A6B8RTE7</accession>
<name>A0A6B8RTE7_9BACL</name>
<feature type="transmembrane region" description="Helical" evidence="7">
    <location>
        <begin position="103"/>
        <end position="124"/>
    </location>
</feature>
<dbReference type="GO" id="GO:0055085">
    <property type="term" value="P:transmembrane transport"/>
    <property type="evidence" value="ECO:0007669"/>
    <property type="project" value="InterPro"/>
</dbReference>
<keyword evidence="5 7" id="KW-1133">Transmembrane helix</keyword>
<dbReference type="AlphaFoldDB" id="A0A6B8RTE7"/>
<dbReference type="SUPFAM" id="SSF161098">
    <property type="entry name" value="MetI-like"/>
    <property type="match status" value="1"/>
</dbReference>
<feature type="transmembrane region" description="Helical" evidence="7">
    <location>
        <begin position="12"/>
        <end position="35"/>
    </location>
</feature>
<evidence type="ECO:0000256" key="2">
    <source>
        <dbReference type="ARBA" id="ARBA00022448"/>
    </source>
</evidence>
<dbReference type="EMBL" id="CP034235">
    <property type="protein sequence ID" value="QGQ99042.1"/>
    <property type="molecule type" value="Genomic_DNA"/>
</dbReference>
<dbReference type="CDD" id="cd06261">
    <property type="entry name" value="TM_PBP2"/>
    <property type="match status" value="1"/>
</dbReference>
<evidence type="ECO:0000256" key="7">
    <source>
        <dbReference type="RuleBase" id="RU363032"/>
    </source>
</evidence>
<dbReference type="KEGG" id="ppsc:EHS13_31280"/>
<evidence type="ECO:0000256" key="6">
    <source>
        <dbReference type="ARBA" id="ARBA00023136"/>
    </source>
</evidence>
<evidence type="ECO:0000256" key="4">
    <source>
        <dbReference type="ARBA" id="ARBA00022692"/>
    </source>
</evidence>
<dbReference type="InterPro" id="IPR000515">
    <property type="entry name" value="MetI-like"/>
</dbReference>
<comment type="similarity">
    <text evidence="7">Belongs to the binding-protein-dependent transport system permease family.</text>
</comment>
<keyword evidence="10" id="KW-1185">Reference proteome</keyword>
<protein>
    <submittedName>
        <fullName evidence="9">Carbohydrate ABC transporter permease</fullName>
    </submittedName>
</protein>
<dbReference type="Gene3D" id="1.10.3720.10">
    <property type="entry name" value="MetI-like"/>
    <property type="match status" value="1"/>
</dbReference>
<evidence type="ECO:0000313" key="10">
    <source>
        <dbReference type="Proteomes" id="UP000426246"/>
    </source>
</evidence>
<feature type="transmembrane region" description="Helical" evidence="7">
    <location>
        <begin position="72"/>
        <end position="94"/>
    </location>
</feature>
<gene>
    <name evidence="9" type="ORF">EHS13_31280</name>
</gene>